<dbReference type="InterPro" id="IPR021765">
    <property type="entry name" value="UstYa-like"/>
</dbReference>
<protein>
    <recommendedName>
        <fullName evidence="5">Tat pathway signal sequence</fullName>
    </recommendedName>
</protein>
<organism evidence="3 4">
    <name type="scientific">Aspergillus ellipticus CBS 707.79</name>
    <dbReference type="NCBI Taxonomy" id="1448320"/>
    <lineage>
        <taxon>Eukaryota</taxon>
        <taxon>Fungi</taxon>
        <taxon>Dikarya</taxon>
        <taxon>Ascomycota</taxon>
        <taxon>Pezizomycotina</taxon>
        <taxon>Eurotiomycetes</taxon>
        <taxon>Eurotiomycetidae</taxon>
        <taxon>Eurotiales</taxon>
        <taxon>Aspergillaceae</taxon>
        <taxon>Aspergillus</taxon>
        <taxon>Aspergillus subgen. Circumdati</taxon>
    </lineage>
</organism>
<keyword evidence="2" id="KW-0472">Membrane</keyword>
<name>A0A319CX13_9EURO</name>
<dbReference type="GO" id="GO:0043386">
    <property type="term" value="P:mycotoxin biosynthetic process"/>
    <property type="evidence" value="ECO:0007669"/>
    <property type="project" value="InterPro"/>
</dbReference>
<keyword evidence="2" id="KW-0812">Transmembrane</keyword>
<evidence type="ECO:0000256" key="2">
    <source>
        <dbReference type="SAM" id="Phobius"/>
    </source>
</evidence>
<dbReference type="EMBL" id="KZ826042">
    <property type="protein sequence ID" value="PYH89209.1"/>
    <property type="molecule type" value="Genomic_DNA"/>
</dbReference>
<evidence type="ECO:0000256" key="1">
    <source>
        <dbReference type="ARBA" id="ARBA00035112"/>
    </source>
</evidence>
<keyword evidence="2" id="KW-1133">Transmembrane helix</keyword>
<dbReference type="PANTHER" id="PTHR33365:SF6">
    <property type="entry name" value="OXIDASE USTYA"/>
    <property type="match status" value="1"/>
</dbReference>
<reference evidence="3 4" key="1">
    <citation type="submission" date="2018-02" db="EMBL/GenBank/DDBJ databases">
        <title>The genomes of Aspergillus section Nigri reveals drivers in fungal speciation.</title>
        <authorList>
            <consortium name="DOE Joint Genome Institute"/>
            <person name="Vesth T.C."/>
            <person name="Nybo J."/>
            <person name="Theobald S."/>
            <person name="Brandl J."/>
            <person name="Frisvad J.C."/>
            <person name="Nielsen K.F."/>
            <person name="Lyhne E.K."/>
            <person name="Kogle M.E."/>
            <person name="Kuo A."/>
            <person name="Riley R."/>
            <person name="Clum A."/>
            <person name="Nolan M."/>
            <person name="Lipzen A."/>
            <person name="Salamov A."/>
            <person name="Henrissat B."/>
            <person name="Wiebenga A."/>
            <person name="De vries R.P."/>
            <person name="Grigoriev I.V."/>
            <person name="Mortensen U.H."/>
            <person name="Andersen M.R."/>
            <person name="Baker S.E."/>
        </authorList>
    </citation>
    <scope>NUCLEOTIDE SEQUENCE [LARGE SCALE GENOMIC DNA]</scope>
    <source>
        <strain evidence="3 4">CBS 707.79</strain>
    </source>
</reference>
<keyword evidence="4" id="KW-1185">Reference proteome</keyword>
<accession>A0A319CX13</accession>
<feature type="transmembrane region" description="Helical" evidence="2">
    <location>
        <begin position="41"/>
        <end position="62"/>
    </location>
</feature>
<comment type="similarity">
    <text evidence="1">Belongs to the ustYa family.</text>
</comment>
<dbReference type="Proteomes" id="UP000247810">
    <property type="component" value="Unassembled WGS sequence"/>
</dbReference>
<dbReference type="PANTHER" id="PTHR33365">
    <property type="entry name" value="YALI0B05434P"/>
    <property type="match status" value="1"/>
</dbReference>
<gene>
    <name evidence="3" type="ORF">BO71DRAFT_423152</name>
</gene>
<evidence type="ECO:0000313" key="4">
    <source>
        <dbReference type="Proteomes" id="UP000247810"/>
    </source>
</evidence>
<dbReference type="AlphaFoldDB" id="A0A319CX13"/>
<evidence type="ECO:0008006" key="5">
    <source>
        <dbReference type="Google" id="ProtNLM"/>
    </source>
</evidence>
<dbReference type="VEuPathDB" id="FungiDB:BO71DRAFT_423152"/>
<sequence>MLYRHEKRHEVDDDGYLELVSETAVDTDRNSFQLVSRPPGWSTIFLTVSLLISLTLNSWWILLERISKVSNKEAISCSAPETQRSIYSGLTFDVPTRYSLHTDYSSSNQTLADYTWDNLNLDGMVIAPTLDWAREMGLPDSWDFPWDSNRKIYFVKVYHQLHCLKRIRTAFHELWSGQESTIIPAHIEHCLDTLRQDLMCKADDTPMPSLLAVNGAGDGQTLHCKNFDKLMAWTKHPDRDACYHRLNHDGPVRHAIERYAFCPPDSVHYAAMSRYFEEHGHYKDPV</sequence>
<dbReference type="Pfam" id="PF11807">
    <property type="entry name" value="UstYa"/>
    <property type="match status" value="1"/>
</dbReference>
<dbReference type="OrthoDB" id="3687641at2759"/>
<proteinExistence type="inferred from homology"/>
<dbReference type="STRING" id="1448320.A0A319CX13"/>
<evidence type="ECO:0000313" key="3">
    <source>
        <dbReference type="EMBL" id="PYH89209.1"/>
    </source>
</evidence>